<reference evidence="1" key="1">
    <citation type="submission" date="2022-05" db="EMBL/GenBank/DDBJ databases">
        <authorList>
            <person name="Sun H.-N."/>
        </authorList>
    </citation>
    <scope>NUCLEOTIDE SEQUENCE</scope>
    <source>
        <strain evidence="1">HB14</strain>
    </source>
</reference>
<proteinExistence type="predicted"/>
<dbReference type="Proteomes" id="UP001139319">
    <property type="component" value="Unassembled WGS sequence"/>
</dbReference>
<name>A0A9X2I0Z9_9GAMM</name>
<sequence>MSTDSPAIAELLPHEPPMVLLDSIIAHSETDITCIAHSHLDPHNPLRIGNTLSIYAGIEYAAQAMAAHSNLCAAADQLPRRGVVAVASKLQAHYPKLDNFAVPLQIDVNILVRNDTNSLCGFRLCAGENELLCGQLTASIIDPARP</sequence>
<reference evidence="1" key="2">
    <citation type="submission" date="2023-01" db="EMBL/GenBank/DDBJ databases">
        <title>Gilvimarinus xylanilyticus HB14 isolated from Caulerpa lentillifera aquaculture base in Hainan, China.</title>
        <authorList>
            <person name="Zhang Y.-J."/>
        </authorList>
    </citation>
    <scope>NUCLEOTIDE SEQUENCE</scope>
    <source>
        <strain evidence="1">HB14</strain>
    </source>
</reference>
<dbReference type="Gene3D" id="3.10.129.10">
    <property type="entry name" value="Hotdog Thioesterase"/>
    <property type="match status" value="1"/>
</dbReference>
<dbReference type="SUPFAM" id="SSF54637">
    <property type="entry name" value="Thioesterase/thiol ester dehydrase-isomerase"/>
    <property type="match status" value="1"/>
</dbReference>
<dbReference type="EMBL" id="JAMFTH010000004">
    <property type="protein sequence ID" value="MCP8900151.1"/>
    <property type="molecule type" value="Genomic_DNA"/>
</dbReference>
<evidence type="ECO:0008006" key="3">
    <source>
        <dbReference type="Google" id="ProtNLM"/>
    </source>
</evidence>
<gene>
    <name evidence="1" type="ORF">M6D89_12650</name>
</gene>
<comment type="caution">
    <text evidence="1">The sequence shown here is derived from an EMBL/GenBank/DDBJ whole genome shotgun (WGS) entry which is preliminary data.</text>
</comment>
<dbReference type="AlphaFoldDB" id="A0A9X2I0Z9"/>
<accession>A0A9X2I0Z9</accession>
<evidence type="ECO:0000313" key="1">
    <source>
        <dbReference type="EMBL" id="MCP8900151.1"/>
    </source>
</evidence>
<dbReference type="Pfam" id="PF22817">
    <property type="entry name" value="ApeP-like"/>
    <property type="match status" value="1"/>
</dbReference>
<dbReference type="InterPro" id="IPR016776">
    <property type="entry name" value="ApeP-like_dehydratase"/>
</dbReference>
<organism evidence="1 2">
    <name type="scientific">Gilvimarinus xylanilyticus</name>
    <dbReference type="NCBI Taxonomy" id="2944139"/>
    <lineage>
        <taxon>Bacteria</taxon>
        <taxon>Pseudomonadati</taxon>
        <taxon>Pseudomonadota</taxon>
        <taxon>Gammaproteobacteria</taxon>
        <taxon>Cellvibrionales</taxon>
        <taxon>Cellvibrionaceae</taxon>
        <taxon>Gilvimarinus</taxon>
    </lineage>
</organism>
<protein>
    <recommendedName>
        <fullName evidence="3">3-hydroxylacyl-ACP dehydratase</fullName>
    </recommendedName>
</protein>
<keyword evidence="2" id="KW-1185">Reference proteome</keyword>
<evidence type="ECO:0000313" key="2">
    <source>
        <dbReference type="Proteomes" id="UP001139319"/>
    </source>
</evidence>
<dbReference type="InterPro" id="IPR029069">
    <property type="entry name" value="HotDog_dom_sf"/>
</dbReference>
<dbReference type="RefSeq" id="WP_253968447.1">
    <property type="nucleotide sequence ID" value="NZ_JAMFTH010000004.1"/>
</dbReference>